<feature type="transmembrane region" description="Helical" evidence="2">
    <location>
        <begin position="61"/>
        <end position="81"/>
    </location>
</feature>
<feature type="transmembrane region" description="Helical" evidence="2">
    <location>
        <begin position="88"/>
        <end position="115"/>
    </location>
</feature>
<evidence type="ECO:0000256" key="2">
    <source>
        <dbReference type="SAM" id="Phobius"/>
    </source>
</evidence>
<feature type="region of interest" description="Disordered" evidence="1">
    <location>
        <begin position="1"/>
        <end position="23"/>
    </location>
</feature>
<keyword evidence="4" id="KW-1185">Reference proteome</keyword>
<comment type="caution">
    <text evidence="3">The sequence shown here is derived from an EMBL/GenBank/DDBJ whole genome shotgun (WGS) entry which is preliminary data.</text>
</comment>
<dbReference type="Proteomes" id="UP000093412">
    <property type="component" value="Unassembled WGS sequence"/>
</dbReference>
<dbReference type="EMBL" id="MAQA01000003">
    <property type="protein sequence ID" value="OCI32823.1"/>
    <property type="molecule type" value="Genomic_DNA"/>
</dbReference>
<dbReference type="RefSeq" id="WP_068624003.1">
    <property type="nucleotide sequence ID" value="NZ_MAQA01000003.1"/>
</dbReference>
<proteinExistence type="predicted"/>
<keyword evidence="2" id="KW-1133">Transmembrane helix</keyword>
<evidence type="ECO:0000313" key="3">
    <source>
        <dbReference type="EMBL" id="OCI32823.1"/>
    </source>
</evidence>
<evidence type="ECO:0000313" key="4">
    <source>
        <dbReference type="Proteomes" id="UP000093412"/>
    </source>
</evidence>
<reference evidence="3 4" key="1">
    <citation type="submission" date="2016-06" db="EMBL/GenBank/DDBJ databases">
        <title>Genome sequence of Oerskovia enterophila DSM 43852.</title>
        <authorList>
            <person name="Poehlein A."/>
            <person name="Jag V."/>
            <person name="Bengelsdorf F.R."/>
            <person name="Daniel R."/>
            <person name="Duerre P."/>
        </authorList>
    </citation>
    <scope>NUCLEOTIDE SEQUENCE [LARGE SCALE GENOMIC DNA]</scope>
    <source>
        <strain evidence="3 4">DSM 43852</strain>
    </source>
</reference>
<sequence length="144" mass="15313">MATRANDVKTSTSKNGPATDPQAQTRAMRRSLLLGALAIVIALLHLAAVTAVAVAGGSNDLVTLTMLSPGIITMILVPGATKRWYRWAALWMLVIGGVTAEAAAPVLFVGTAWILHLTWTVEPHRPIRGSRWVCGLFSRASGRS</sequence>
<keyword evidence="2" id="KW-0812">Transmembrane</keyword>
<name>A0ABX2Y8A9_9CELL</name>
<organism evidence="3 4">
    <name type="scientific">Oerskovia enterophila</name>
    <dbReference type="NCBI Taxonomy" id="43678"/>
    <lineage>
        <taxon>Bacteria</taxon>
        <taxon>Bacillati</taxon>
        <taxon>Actinomycetota</taxon>
        <taxon>Actinomycetes</taxon>
        <taxon>Micrococcales</taxon>
        <taxon>Cellulomonadaceae</taxon>
        <taxon>Oerskovia</taxon>
    </lineage>
</organism>
<gene>
    <name evidence="3" type="ORF">OERS_04150</name>
</gene>
<accession>A0ABX2Y8A9</accession>
<evidence type="ECO:0000256" key="1">
    <source>
        <dbReference type="SAM" id="MobiDB-lite"/>
    </source>
</evidence>
<feature type="transmembrane region" description="Helical" evidence="2">
    <location>
        <begin position="32"/>
        <end position="55"/>
    </location>
</feature>
<keyword evidence="2" id="KW-0472">Membrane</keyword>
<feature type="compositionally biased region" description="Polar residues" evidence="1">
    <location>
        <begin position="8"/>
        <end position="23"/>
    </location>
</feature>
<protein>
    <submittedName>
        <fullName evidence="3">Uncharacterized protein</fullName>
    </submittedName>
</protein>